<dbReference type="InterPro" id="IPR050413">
    <property type="entry name" value="TCR_beta_variable"/>
</dbReference>
<name>G1Q179_MYOLU</name>
<evidence type="ECO:0000313" key="6">
    <source>
        <dbReference type="Proteomes" id="UP000001074"/>
    </source>
</evidence>
<sequence length="112" mass="12559">GPWLLCCVALCLLGAGHLDARITQSPRYKVTQTEKKVTLRCHQTDNHDYMYWYRQDLGHGLSLIQYSYGVGSIEKGDVPDGYNVTRSNTKDFLLTLESATTSQTSVYFCASS</sequence>
<evidence type="ECO:0000256" key="2">
    <source>
        <dbReference type="ARBA" id="ARBA00022859"/>
    </source>
</evidence>
<dbReference type="PROSITE" id="PS50835">
    <property type="entry name" value="IG_LIKE"/>
    <property type="match status" value="1"/>
</dbReference>
<proteinExistence type="predicted"/>
<evidence type="ECO:0000256" key="3">
    <source>
        <dbReference type="SAM" id="SignalP"/>
    </source>
</evidence>
<dbReference type="GeneTree" id="ENSGT00940000154270"/>
<dbReference type="InterPro" id="IPR036179">
    <property type="entry name" value="Ig-like_dom_sf"/>
</dbReference>
<dbReference type="InterPro" id="IPR013106">
    <property type="entry name" value="Ig_V-set"/>
</dbReference>
<evidence type="ECO:0000259" key="4">
    <source>
        <dbReference type="PROSITE" id="PS50835"/>
    </source>
</evidence>
<accession>G1Q179</accession>
<dbReference type="AlphaFoldDB" id="G1Q179"/>
<dbReference type="GO" id="GO:0002376">
    <property type="term" value="P:immune system process"/>
    <property type="evidence" value="ECO:0007669"/>
    <property type="project" value="UniProtKB-KW"/>
</dbReference>
<organism evidence="5 6">
    <name type="scientific">Myotis lucifugus</name>
    <name type="common">Little brown bat</name>
    <dbReference type="NCBI Taxonomy" id="59463"/>
    <lineage>
        <taxon>Eukaryota</taxon>
        <taxon>Metazoa</taxon>
        <taxon>Chordata</taxon>
        <taxon>Craniata</taxon>
        <taxon>Vertebrata</taxon>
        <taxon>Euteleostomi</taxon>
        <taxon>Mammalia</taxon>
        <taxon>Eutheria</taxon>
        <taxon>Laurasiatheria</taxon>
        <taxon>Chiroptera</taxon>
        <taxon>Yangochiroptera</taxon>
        <taxon>Vespertilionidae</taxon>
        <taxon>Myotis</taxon>
    </lineage>
</organism>
<dbReference type="HOGENOM" id="CLU_077975_9_2_1"/>
<dbReference type="SUPFAM" id="SSF48726">
    <property type="entry name" value="Immunoglobulin"/>
    <property type="match status" value="1"/>
</dbReference>
<keyword evidence="1 3" id="KW-0732">Signal</keyword>
<feature type="signal peptide" evidence="3">
    <location>
        <begin position="1"/>
        <end position="20"/>
    </location>
</feature>
<reference evidence="5" key="3">
    <citation type="submission" date="2025-09" db="UniProtKB">
        <authorList>
            <consortium name="Ensembl"/>
        </authorList>
    </citation>
    <scope>IDENTIFICATION</scope>
</reference>
<dbReference type="InterPro" id="IPR013783">
    <property type="entry name" value="Ig-like_fold"/>
</dbReference>
<dbReference type="GO" id="GO:0007166">
    <property type="term" value="P:cell surface receptor signaling pathway"/>
    <property type="evidence" value="ECO:0007669"/>
    <property type="project" value="TreeGrafter"/>
</dbReference>
<dbReference type="Gene3D" id="2.60.40.10">
    <property type="entry name" value="Immunoglobulins"/>
    <property type="match status" value="1"/>
</dbReference>
<dbReference type="PANTHER" id="PTHR23268">
    <property type="entry name" value="T-CELL RECEPTOR BETA CHAIN"/>
    <property type="match status" value="1"/>
</dbReference>
<dbReference type="Proteomes" id="UP000001074">
    <property type="component" value="Unassembled WGS sequence"/>
</dbReference>
<dbReference type="PANTHER" id="PTHR23268:SF42">
    <property type="entry name" value="T CELL RECEPTOR BETA VARIABLE 10-1-RELATED"/>
    <property type="match status" value="1"/>
</dbReference>
<protein>
    <recommendedName>
        <fullName evidence="4">Ig-like domain-containing protein</fullName>
    </recommendedName>
</protein>
<dbReference type="InterPro" id="IPR007110">
    <property type="entry name" value="Ig-like_dom"/>
</dbReference>
<evidence type="ECO:0000256" key="1">
    <source>
        <dbReference type="ARBA" id="ARBA00022729"/>
    </source>
</evidence>
<dbReference type="EMBL" id="AAPE02029190">
    <property type="status" value="NOT_ANNOTATED_CDS"/>
    <property type="molecule type" value="Genomic_DNA"/>
</dbReference>
<keyword evidence="2" id="KW-0391">Immunity</keyword>
<evidence type="ECO:0000313" key="5">
    <source>
        <dbReference type="Ensembl" id="ENSMLUP00000017462.1"/>
    </source>
</evidence>
<dbReference type="SMART" id="SM00406">
    <property type="entry name" value="IGv"/>
    <property type="match status" value="1"/>
</dbReference>
<reference evidence="5" key="2">
    <citation type="submission" date="2025-08" db="UniProtKB">
        <authorList>
            <consortium name="Ensembl"/>
        </authorList>
    </citation>
    <scope>IDENTIFICATION</scope>
</reference>
<dbReference type="GO" id="GO:0005886">
    <property type="term" value="C:plasma membrane"/>
    <property type="evidence" value="ECO:0007669"/>
    <property type="project" value="TreeGrafter"/>
</dbReference>
<dbReference type="Pfam" id="PF07686">
    <property type="entry name" value="V-set"/>
    <property type="match status" value="1"/>
</dbReference>
<reference evidence="5 6" key="1">
    <citation type="journal article" date="2011" name="Nature">
        <title>A high-resolution map of human evolutionary constraint using 29 mammals.</title>
        <authorList>
            <person name="Lindblad-Toh K."/>
            <person name="Garber M."/>
            <person name="Zuk O."/>
            <person name="Lin M.F."/>
            <person name="Parker B.J."/>
            <person name="Washietl S."/>
            <person name="Kheradpour P."/>
            <person name="Ernst J."/>
            <person name="Jordan G."/>
            <person name="Mauceli E."/>
            <person name="Ward L.D."/>
            <person name="Lowe C.B."/>
            <person name="Holloway A.K."/>
            <person name="Clamp M."/>
            <person name="Gnerre S."/>
            <person name="Alfoldi J."/>
            <person name="Beal K."/>
            <person name="Chang J."/>
            <person name="Clawson H."/>
            <person name="Cuff J."/>
            <person name="Di Palma F."/>
            <person name="Fitzgerald S."/>
            <person name="Flicek P."/>
            <person name="Guttman M."/>
            <person name="Hubisz M.J."/>
            <person name="Jaffe D.B."/>
            <person name="Jungreis I."/>
            <person name="Kent W.J."/>
            <person name="Kostka D."/>
            <person name="Lara M."/>
            <person name="Martins A.L."/>
            <person name="Massingham T."/>
            <person name="Moltke I."/>
            <person name="Raney B.J."/>
            <person name="Rasmussen M.D."/>
            <person name="Robinson J."/>
            <person name="Stark A."/>
            <person name="Vilella A.J."/>
            <person name="Wen J."/>
            <person name="Xie X."/>
            <person name="Zody M.C."/>
            <person name="Baldwin J."/>
            <person name="Bloom T."/>
            <person name="Chin C.W."/>
            <person name="Heiman D."/>
            <person name="Nicol R."/>
            <person name="Nusbaum C."/>
            <person name="Young S."/>
            <person name="Wilkinson J."/>
            <person name="Worley K.C."/>
            <person name="Kovar C.L."/>
            <person name="Muzny D.M."/>
            <person name="Gibbs R.A."/>
            <person name="Cree A."/>
            <person name="Dihn H.H."/>
            <person name="Fowler G."/>
            <person name="Jhangiani S."/>
            <person name="Joshi V."/>
            <person name="Lee S."/>
            <person name="Lewis L.R."/>
            <person name="Nazareth L.V."/>
            <person name="Okwuonu G."/>
            <person name="Santibanez J."/>
            <person name="Warren W.C."/>
            <person name="Mardis E.R."/>
            <person name="Weinstock G.M."/>
            <person name="Wilson R.K."/>
            <person name="Delehaunty K."/>
            <person name="Dooling D."/>
            <person name="Fronik C."/>
            <person name="Fulton L."/>
            <person name="Fulton B."/>
            <person name="Graves T."/>
            <person name="Minx P."/>
            <person name="Sodergren E."/>
            <person name="Birney E."/>
            <person name="Margulies E.H."/>
            <person name="Herrero J."/>
            <person name="Green E.D."/>
            <person name="Haussler D."/>
            <person name="Siepel A."/>
            <person name="Goldman N."/>
            <person name="Pollard K.S."/>
            <person name="Pedersen J.S."/>
            <person name="Lander E.S."/>
            <person name="Kellis M."/>
        </authorList>
    </citation>
    <scope>NUCLEOTIDE SEQUENCE [LARGE SCALE GENOMIC DNA]</scope>
</reference>
<feature type="chain" id="PRO_5003418972" description="Ig-like domain-containing protein" evidence="3">
    <location>
        <begin position="21"/>
        <end position="112"/>
    </location>
</feature>
<feature type="domain" description="Ig-like" evidence="4">
    <location>
        <begin position="20"/>
        <end position="112"/>
    </location>
</feature>
<dbReference type="Ensembl" id="ENSMLUT00000025230.1">
    <property type="protein sequence ID" value="ENSMLUP00000017462.1"/>
    <property type="gene ID" value="ENSMLUG00000027541.1"/>
</dbReference>
<keyword evidence="6" id="KW-1185">Reference proteome</keyword>